<dbReference type="Proteomes" id="UP000075604">
    <property type="component" value="Unassembled WGS sequence"/>
</dbReference>
<dbReference type="AlphaFoldDB" id="A0A150P1U9"/>
<protein>
    <recommendedName>
        <fullName evidence="1">PIN domain-containing protein</fullName>
    </recommendedName>
</protein>
<sequence length="131" mass="14268">MIVLDTHTWLWWIQGAADALPSKTKALIEHEPGPVGVASVSCLEVAWLAKKGRVVLPVSVEDFFTKAIEQAGLVLLPLTPSIAAKSAALPDLHRDPIDRVIIATAIEHSAELVSKDELVSRYPGVRVRWDS</sequence>
<evidence type="ECO:0000313" key="3">
    <source>
        <dbReference type="Proteomes" id="UP000075604"/>
    </source>
</evidence>
<dbReference type="InterPro" id="IPR041705">
    <property type="entry name" value="PIN_Sll0205"/>
</dbReference>
<dbReference type="PANTHER" id="PTHR36173:SF1">
    <property type="entry name" value="RIBONUCLEASE VAPC22"/>
    <property type="match status" value="1"/>
</dbReference>
<name>A0A150P1U9_SORCE</name>
<dbReference type="InterPro" id="IPR029060">
    <property type="entry name" value="PIN-like_dom_sf"/>
</dbReference>
<dbReference type="CDD" id="cd09872">
    <property type="entry name" value="PIN_Sll0205-like"/>
    <property type="match status" value="1"/>
</dbReference>
<dbReference type="PANTHER" id="PTHR36173">
    <property type="entry name" value="RIBONUCLEASE VAPC16-RELATED"/>
    <property type="match status" value="1"/>
</dbReference>
<proteinExistence type="predicted"/>
<dbReference type="Pfam" id="PF01850">
    <property type="entry name" value="PIN"/>
    <property type="match status" value="1"/>
</dbReference>
<evidence type="ECO:0000259" key="1">
    <source>
        <dbReference type="Pfam" id="PF01850"/>
    </source>
</evidence>
<gene>
    <name evidence="2" type="ORF">BE04_41455</name>
</gene>
<dbReference type="SUPFAM" id="SSF88723">
    <property type="entry name" value="PIN domain-like"/>
    <property type="match status" value="1"/>
</dbReference>
<dbReference type="Gene3D" id="3.40.50.1010">
    <property type="entry name" value="5'-nuclease"/>
    <property type="match status" value="1"/>
</dbReference>
<reference evidence="2 3" key="1">
    <citation type="submission" date="2014-02" db="EMBL/GenBank/DDBJ databases">
        <title>The small core and large imbalanced accessory genome model reveals a collaborative survival strategy of Sorangium cellulosum strains in nature.</title>
        <authorList>
            <person name="Han K."/>
            <person name="Peng R."/>
            <person name="Blom J."/>
            <person name="Li Y.-Z."/>
        </authorList>
    </citation>
    <scope>NUCLEOTIDE SEQUENCE [LARGE SCALE GENOMIC DNA]</scope>
    <source>
        <strain evidence="2 3">So0157-18</strain>
    </source>
</reference>
<dbReference type="InterPro" id="IPR052919">
    <property type="entry name" value="TA_system_RNase"/>
</dbReference>
<comment type="caution">
    <text evidence="2">The sequence shown here is derived from an EMBL/GenBank/DDBJ whole genome shotgun (WGS) entry which is preliminary data.</text>
</comment>
<accession>A0A150P1U9</accession>
<organism evidence="2 3">
    <name type="scientific">Sorangium cellulosum</name>
    <name type="common">Polyangium cellulosum</name>
    <dbReference type="NCBI Taxonomy" id="56"/>
    <lineage>
        <taxon>Bacteria</taxon>
        <taxon>Pseudomonadati</taxon>
        <taxon>Myxococcota</taxon>
        <taxon>Polyangia</taxon>
        <taxon>Polyangiales</taxon>
        <taxon>Polyangiaceae</taxon>
        <taxon>Sorangium</taxon>
    </lineage>
</organism>
<dbReference type="InterPro" id="IPR002716">
    <property type="entry name" value="PIN_dom"/>
</dbReference>
<dbReference type="EMBL" id="JELX01004286">
    <property type="protein sequence ID" value="KYF49184.1"/>
    <property type="molecule type" value="Genomic_DNA"/>
</dbReference>
<evidence type="ECO:0000313" key="2">
    <source>
        <dbReference type="EMBL" id="KYF49184.1"/>
    </source>
</evidence>
<feature type="domain" description="PIN" evidence="1">
    <location>
        <begin position="2"/>
        <end position="123"/>
    </location>
</feature>